<evidence type="ECO:0000256" key="4">
    <source>
        <dbReference type="ARBA" id="ARBA00023125"/>
    </source>
</evidence>
<dbReference type="InterPro" id="IPR002176">
    <property type="entry name" value="X-over_junc_endoDNase_RuvC"/>
</dbReference>
<dbReference type="GO" id="GO:0004520">
    <property type="term" value="F:DNA endonuclease activity"/>
    <property type="evidence" value="ECO:0007669"/>
    <property type="project" value="InterPro"/>
</dbReference>
<dbReference type="InterPro" id="IPR036397">
    <property type="entry name" value="RNaseH_sf"/>
</dbReference>
<keyword evidence="4" id="KW-0238">DNA-binding</keyword>
<evidence type="ECO:0000313" key="7">
    <source>
        <dbReference type="EMBL" id="AYB70171.1"/>
    </source>
</evidence>
<dbReference type="EMBL" id="MH727556">
    <property type="protein sequence ID" value="AYB70171.1"/>
    <property type="molecule type" value="Genomic_DNA"/>
</dbReference>
<name>A0A385UF01_9CAUD</name>
<dbReference type="GO" id="GO:0006281">
    <property type="term" value="P:DNA repair"/>
    <property type="evidence" value="ECO:0007669"/>
    <property type="project" value="UniProtKB-KW"/>
</dbReference>
<dbReference type="Proteomes" id="UP000279330">
    <property type="component" value="Segment"/>
</dbReference>
<dbReference type="Gene3D" id="3.30.420.10">
    <property type="entry name" value="Ribonuclease H-like superfamily/Ribonuclease H"/>
    <property type="match status" value="1"/>
</dbReference>
<dbReference type="Pfam" id="PF02075">
    <property type="entry name" value="RuvC"/>
    <property type="match status" value="1"/>
</dbReference>
<dbReference type="GO" id="GO:0003677">
    <property type="term" value="F:DNA binding"/>
    <property type="evidence" value="ECO:0007669"/>
    <property type="project" value="UniProtKB-KW"/>
</dbReference>
<keyword evidence="5" id="KW-0233">DNA recombination</keyword>
<evidence type="ECO:0000256" key="3">
    <source>
        <dbReference type="ARBA" id="ARBA00022842"/>
    </source>
</evidence>
<dbReference type="SUPFAM" id="SSF53098">
    <property type="entry name" value="Ribonuclease H-like"/>
    <property type="match status" value="1"/>
</dbReference>
<proteinExistence type="inferred from homology"/>
<keyword evidence="8" id="KW-1185">Reference proteome</keyword>
<evidence type="ECO:0000256" key="2">
    <source>
        <dbReference type="ARBA" id="ARBA00022763"/>
    </source>
</evidence>
<dbReference type="RefSeq" id="YP_009812667.1">
    <property type="nucleotide sequence ID" value="NC_048068.1"/>
</dbReference>
<organism evidence="7 8">
    <name type="scientific">Microbacterium phage OneinaGillian</name>
    <dbReference type="NCBI Taxonomy" id="2301604"/>
    <lineage>
        <taxon>Viruses</taxon>
        <taxon>Duplodnaviria</taxon>
        <taxon>Heunggongvirae</taxon>
        <taxon>Uroviricota</taxon>
        <taxon>Caudoviricetes</taxon>
        <taxon>Gillianvirus</taxon>
        <taxon>Gillianvirus oneinagillian</taxon>
    </lineage>
</organism>
<protein>
    <submittedName>
        <fullName evidence="7">RuvC-like resolvase</fullName>
    </submittedName>
</protein>
<gene>
    <name evidence="7" type="primary">61</name>
    <name evidence="7" type="ORF">SEA_ONEIAGILLIAN_61</name>
</gene>
<reference evidence="7 8" key="1">
    <citation type="submission" date="2018-08" db="EMBL/GenBank/DDBJ databases">
        <authorList>
            <person name="Miller G.E."/>
            <person name="Abrahams R."/>
            <person name="Bazan D.C."/>
            <person name="Beglau B.C."/>
            <person name="Blaylock E.C."/>
            <person name="Choi J.D."/>
            <person name="Grewal S.K."/>
            <person name="Hernandez E.V."/>
            <person name="Kim D.J."/>
            <person name="Kim K."/>
            <person name="Lee Y."/>
            <person name="Linde M.K."/>
            <person name="Lopez M.B."/>
            <person name="Pangalila E."/>
            <person name="Parker M.A."/>
            <person name="Specht R.C."/>
            <person name="Teng M.C."/>
            <person name="Toledo B."/>
            <person name="Tran S."/>
            <person name="Yu H."/>
            <person name="Kalaj N."/>
            <person name="Muthiah A.S."/>
            <person name="Dean N.S."/>
            <person name="Diaz A."/>
            <person name="Garlena R.A."/>
            <person name="Russell D.A."/>
            <person name="Pope W.H."/>
            <person name="Jacobs-Sera D."/>
            <person name="Hatfull G.F."/>
        </authorList>
    </citation>
    <scope>NUCLEOTIDE SEQUENCE [LARGE SCALE GENOMIC DNA]</scope>
</reference>
<dbReference type="GO" id="GO:0006310">
    <property type="term" value="P:DNA recombination"/>
    <property type="evidence" value="ECO:0007669"/>
    <property type="project" value="UniProtKB-KW"/>
</dbReference>
<dbReference type="PRINTS" id="PR00696">
    <property type="entry name" value="RSOLVASERUVC"/>
</dbReference>
<keyword evidence="2" id="KW-0227">DNA damage</keyword>
<evidence type="ECO:0000256" key="1">
    <source>
        <dbReference type="ARBA" id="ARBA00009518"/>
    </source>
</evidence>
<accession>A0A385UF01</accession>
<keyword evidence="3" id="KW-0460">Magnesium</keyword>
<sequence length="187" mass="20382">MTLTSLAVGLDLSLTAAGVASFEVFDDGPPIGTARTFGRKGKKGEPLYMRVSRIQQLHDQIIKRVFSLERLPDIAFIESPAQGQTTGSHHDRSWLWGKVVDTLLEETIPVVEVTPQKAKKYATGKGNASKSEVMAAMIRRHLDVEILDDNQSDALALAAMASRFRGYPVEKTISKASLEAMDGIEVG</sequence>
<keyword evidence="6" id="KW-0234">DNA repair</keyword>
<comment type="similarity">
    <text evidence="1">Belongs to the RuvC family.</text>
</comment>
<dbReference type="KEGG" id="vg:55003736"/>
<dbReference type="InterPro" id="IPR012337">
    <property type="entry name" value="RNaseH-like_sf"/>
</dbReference>
<evidence type="ECO:0000256" key="6">
    <source>
        <dbReference type="ARBA" id="ARBA00023204"/>
    </source>
</evidence>
<dbReference type="GeneID" id="55003736"/>
<evidence type="ECO:0000256" key="5">
    <source>
        <dbReference type="ARBA" id="ARBA00023172"/>
    </source>
</evidence>
<evidence type="ECO:0000313" key="8">
    <source>
        <dbReference type="Proteomes" id="UP000279330"/>
    </source>
</evidence>